<reference evidence="2 3" key="1">
    <citation type="submission" date="2016-02" db="EMBL/GenBank/DDBJ databases">
        <title>Draft genome sequence of Hydrogenophaga sp. LPB0072.</title>
        <authorList>
            <person name="Shin S.-K."/>
            <person name="Yi H."/>
        </authorList>
    </citation>
    <scope>NUCLEOTIDE SEQUENCE [LARGE SCALE GENOMIC DNA]</scope>
    <source>
        <strain evidence="2 3">LPB0072</strain>
    </source>
</reference>
<sequence>MLQSELNGDRMVQAVRLGRNGCADSNAAAETKVERDGVKATVVISGYLHQYTLASSDACGNRYYEVVNRSLENTFVGRSVLVVREERGWRTLSSRNPKREPAWSDEVALSLVAELPYVPAEGLPSPLAMARRVICP</sequence>
<name>A0A167H9L7_9BURK</name>
<dbReference type="EMBL" id="LVWD01000030">
    <property type="protein sequence ID" value="OAD40551.1"/>
    <property type="molecule type" value="Genomic_DNA"/>
</dbReference>
<dbReference type="Proteomes" id="UP000185657">
    <property type="component" value="Unassembled WGS sequence"/>
</dbReference>
<organism evidence="1 4">
    <name type="scientific">Hydrogenophaga crassostreae</name>
    <dbReference type="NCBI Taxonomy" id="1763535"/>
    <lineage>
        <taxon>Bacteria</taxon>
        <taxon>Pseudomonadati</taxon>
        <taxon>Pseudomonadota</taxon>
        <taxon>Betaproteobacteria</taxon>
        <taxon>Burkholderiales</taxon>
        <taxon>Comamonadaceae</taxon>
        <taxon>Hydrogenophaga</taxon>
    </lineage>
</organism>
<evidence type="ECO:0000313" key="1">
    <source>
        <dbReference type="EMBL" id="AOW12679.1"/>
    </source>
</evidence>
<gene>
    <name evidence="1" type="ORF">LPB072_07305</name>
    <name evidence="2" type="ORF">LPB72_16790</name>
</gene>
<accession>A0A167H9L7</accession>
<evidence type="ECO:0000313" key="2">
    <source>
        <dbReference type="EMBL" id="OAD40551.1"/>
    </source>
</evidence>
<keyword evidence="3" id="KW-1185">Reference proteome</keyword>
<dbReference type="AlphaFoldDB" id="A0A167H9L7"/>
<reference evidence="1 4" key="2">
    <citation type="submission" date="2016-10" db="EMBL/GenBank/DDBJ databases">
        <title>Hydorgenophaga sp. LPB0072 isolated from gastropod.</title>
        <authorList>
            <person name="Kim E."/>
            <person name="Yi H."/>
        </authorList>
    </citation>
    <scope>NUCLEOTIDE SEQUENCE [LARGE SCALE GENOMIC DNA]</scope>
    <source>
        <strain evidence="1 4">LPB0072</strain>
    </source>
</reference>
<evidence type="ECO:0008006" key="5">
    <source>
        <dbReference type="Google" id="ProtNLM"/>
    </source>
</evidence>
<dbReference type="KEGG" id="hyl:LPB072_07305"/>
<evidence type="ECO:0000313" key="3">
    <source>
        <dbReference type="Proteomes" id="UP000185657"/>
    </source>
</evidence>
<evidence type="ECO:0000313" key="4">
    <source>
        <dbReference type="Proteomes" id="UP000185680"/>
    </source>
</evidence>
<proteinExistence type="predicted"/>
<dbReference type="EMBL" id="CP017476">
    <property type="protein sequence ID" value="AOW12679.1"/>
    <property type="molecule type" value="Genomic_DNA"/>
</dbReference>
<dbReference type="Proteomes" id="UP000185680">
    <property type="component" value="Chromosome"/>
</dbReference>
<protein>
    <recommendedName>
        <fullName evidence="5">CNP1-like uncharacterized domain-containing protein</fullName>
    </recommendedName>
</protein>